<dbReference type="Proteomes" id="UP000886653">
    <property type="component" value="Unassembled WGS sequence"/>
</dbReference>
<gene>
    <name evidence="2" type="ORF">CROQUDRAFT_674975</name>
</gene>
<name>A0A9P6T6S9_9BASI</name>
<evidence type="ECO:0000313" key="2">
    <source>
        <dbReference type="EMBL" id="KAG0139733.1"/>
    </source>
</evidence>
<organism evidence="2 3">
    <name type="scientific">Cronartium quercuum f. sp. fusiforme G11</name>
    <dbReference type="NCBI Taxonomy" id="708437"/>
    <lineage>
        <taxon>Eukaryota</taxon>
        <taxon>Fungi</taxon>
        <taxon>Dikarya</taxon>
        <taxon>Basidiomycota</taxon>
        <taxon>Pucciniomycotina</taxon>
        <taxon>Pucciniomycetes</taxon>
        <taxon>Pucciniales</taxon>
        <taxon>Coleosporiaceae</taxon>
        <taxon>Cronartium</taxon>
    </lineage>
</organism>
<dbReference type="AlphaFoldDB" id="A0A9P6T6S9"/>
<comment type="caution">
    <text evidence="2">The sequence shown here is derived from an EMBL/GenBank/DDBJ whole genome shotgun (WGS) entry which is preliminary data.</text>
</comment>
<proteinExistence type="predicted"/>
<reference evidence="2" key="1">
    <citation type="submission" date="2013-11" db="EMBL/GenBank/DDBJ databases">
        <title>Genome sequence of the fusiform rust pathogen reveals effectors for host alternation and coevolution with pine.</title>
        <authorList>
            <consortium name="DOE Joint Genome Institute"/>
            <person name="Smith K."/>
            <person name="Pendleton A."/>
            <person name="Kubisiak T."/>
            <person name="Anderson C."/>
            <person name="Salamov A."/>
            <person name="Aerts A."/>
            <person name="Riley R."/>
            <person name="Clum A."/>
            <person name="Lindquist E."/>
            <person name="Ence D."/>
            <person name="Campbell M."/>
            <person name="Kronenberg Z."/>
            <person name="Feau N."/>
            <person name="Dhillon B."/>
            <person name="Hamelin R."/>
            <person name="Burleigh J."/>
            <person name="Smith J."/>
            <person name="Yandell M."/>
            <person name="Nelson C."/>
            <person name="Grigoriev I."/>
            <person name="Davis J."/>
        </authorList>
    </citation>
    <scope>NUCLEOTIDE SEQUENCE</scope>
    <source>
        <strain evidence="2">G11</strain>
    </source>
</reference>
<feature type="region of interest" description="Disordered" evidence="1">
    <location>
        <begin position="167"/>
        <end position="211"/>
    </location>
</feature>
<evidence type="ECO:0000256" key="1">
    <source>
        <dbReference type="SAM" id="MobiDB-lite"/>
    </source>
</evidence>
<accession>A0A9P6T6S9</accession>
<keyword evidence="3" id="KW-1185">Reference proteome</keyword>
<dbReference type="EMBL" id="MU167530">
    <property type="protein sequence ID" value="KAG0139733.1"/>
    <property type="molecule type" value="Genomic_DNA"/>
</dbReference>
<protein>
    <submittedName>
        <fullName evidence="2">Uncharacterized protein</fullName>
    </submittedName>
</protein>
<feature type="compositionally biased region" description="Polar residues" evidence="1">
    <location>
        <begin position="187"/>
        <end position="203"/>
    </location>
</feature>
<evidence type="ECO:0000313" key="3">
    <source>
        <dbReference type="Proteomes" id="UP000886653"/>
    </source>
</evidence>
<sequence length="291" mass="32950">MERSKTPCDLIRKKGQPNRKELFENLVGFDTSPDITLDPENVARVKKISKRILALENRKLGRMKVPLPHHCMSEFPNISCYPIVDDAKVASWTLSWKPAQKQEIKRPQLTEEDWEWMRARPTTDARLRTLEAVYGIKLSTNSGRTAPHPTLIAPRLTEPEIPIQSSSQDHLSLATIRPPSPPGPLQRTLTGLNSHLPSPSEPSKSIVEPSKASLAESQFGSQLDWDKTDADSMFSSSYHSHLYHTYLPSSICGWIIDTLFTSASAFLKAEKLGRYYKPHWFESYPQSNQQS</sequence>